<feature type="transmembrane region" description="Helical" evidence="2">
    <location>
        <begin position="20"/>
        <end position="43"/>
    </location>
</feature>
<gene>
    <name evidence="3" type="ORF">BRAFLDRAFT_125069</name>
</gene>
<dbReference type="AlphaFoldDB" id="C3Y5L1"/>
<dbReference type="InParanoid" id="C3Y5L1"/>
<proteinExistence type="predicted"/>
<dbReference type="PANTHER" id="PTHR16146:SF46">
    <property type="entry name" value="INTELECTIN-1A-RELATED"/>
    <property type="match status" value="1"/>
</dbReference>
<protein>
    <submittedName>
        <fullName evidence="3">Uncharacterized protein</fullName>
    </submittedName>
</protein>
<dbReference type="InterPro" id="IPR036056">
    <property type="entry name" value="Fibrinogen-like_C"/>
</dbReference>
<sequence length="347" mass="39647">MSVITPRAIWSSFFYRPISVLSGRTILSVIALLVFIAGIDICLGHPHFLSEKLDYGVTYLNTNCSWCSHKVVPDALSNEPCHIRQAGHFRLVESRRLMQWCDGFLWKDMDLARVMDYIRRLNLLQEAVKTLMNGVYNDPPRSCNQIYRRYKKLLGEAPQTGYYYIQPKLASYRVYCEMQGERKGSTRVGRWAQSWDLQNITSPDNQTYEIELLSPEEQQLIHDLPFKTAHVVCDTTLQIEAQDHSFNPSMIKVIRQQSLSRKIKQQKFKINDGSEHTLVELTGCDQLRCSGREGYSAACGTGPEDNQLPARGNTTEPVVLASLLMKTGGNVRNAFTWTGTHYFLLLK</sequence>
<keyword evidence="1" id="KW-1015">Disulfide bond</keyword>
<evidence type="ECO:0000313" key="3">
    <source>
        <dbReference type="EMBL" id="EEN64258.1"/>
    </source>
</evidence>
<dbReference type="EMBL" id="GG666487">
    <property type="protein sequence ID" value="EEN64258.1"/>
    <property type="molecule type" value="Genomic_DNA"/>
</dbReference>
<evidence type="ECO:0000256" key="1">
    <source>
        <dbReference type="ARBA" id="ARBA00023157"/>
    </source>
</evidence>
<reference evidence="3" key="1">
    <citation type="journal article" date="2008" name="Nature">
        <title>The amphioxus genome and the evolution of the chordate karyotype.</title>
        <authorList>
            <consortium name="US DOE Joint Genome Institute (JGI-PGF)"/>
            <person name="Putnam N.H."/>
            <person name="Butts T."/>
            <person name="Ferrier D.E.K."/>
            <person name="Furlong R.F."/>
            <person name="Hellsten U."/>
            <person name="Kawashima T."/>
            <person name="Robinson-Rechavi M."/>
            <person name="Shoguchi E."/>
            <person name="Terry A."/>
            <person name="Yu J.-K."/>
            <person name="Benito-Gutierrez E.L."/>
            <person name="Dubchak I."/>
            <person name="Garcia-Fernandez J."/>
            <person name="Gibson-Brown J.J."/>
            <person name="Grigoriev I.V."/>
            <person name="Horton A.C."/>
            <person name="de Jong P.J."/>
            <person name="Jurka J."/>
            <person name="Kapitonov V.V."/>
            <person name="Kohara Y."/>
            <person name="Kuroki Y."/>
            <person name="Lindquist E."/>
            <person name="Lucas S."/>
            <person name="Osoegawa K."/>
            <person name="Pennacchio L.A."/>
            <person name="Salamov A.A."/>
            <person name="Satou Y."/>
            <person name="Sauka-Spengler T."/>
            <person name="Schmutz J."/>
            <person name="Shin-I T."/>
            <person name="Toyoda A."/>
            <person name="Bronner-Fraser M."/>
            <person name="Fujiyama A."/>
            <person name="Holland L.Z."/>
            <person name="Holland P.W.H."/>
            <person name="Satoh N."/>
            <person name="Rokhsar D.S."/>
        </authorList>
    </citation>
    <scope>NUCLEOTIDE SEQUENCE [LARGE SCALE GENOMIC DNA]</scope>
    <source>
        <strain evidence="3">S238N-H82</strain>
        <tissue evidence="3">Testes</tissue>
    </source>
</reference>
<dbReference type="SUPFAM" id="SSF56496">
    <property type="entry name" value="Fibrinogen C-terminal domain-like"/>
    <property type="match status" value="1"/>
</dbReference>
<keyword evidence="2" id="KW-0812">Transmembrane</keyword>
<evidence type="ECO:0000256" key="2">
    <source>
        <dbReference type="SAM" id="Phobius"/>
    </source>
</evidence>
<keyword evidence="2" id="KW-1133">Transmembrane helix</keyword>
<accession>C3Y5L1</accession>
<name>C3Y5L1_BRAFL</name>
<organism>
    <name type="scientific">Branchiostoma floridae</name>
    <name type="common">Florida lancelet</name>
    <name type="synonym">Amphioxus</name>
    <dbReference type="NCBI Taxonomy" id="7739"/>
    <lineage>
        <taxon>Eukaryota</taxon>
        <taxon>Metazoa</taxon>
        <taxon>Chordata</taxon>
        <taxon>Cephalochordata</taxon>
        <taxon>Leptocardii</taxon>
        <taxon>Amphioxiformes</taxon>
        <taxon>Branchiostomatidae</taxon>
        <taxon>Branchiostoma</taxon>
    </lineage>
</organism>
<dbReference type="PANTHER" id="PTHR16146">
    <property type="entry name" value="INTELECTIN"/>
    <property type="match status" value="1"/>
</dbReference>
<keyword evidence="2" id="KW-0472">Membrane</keyword>